<dbReference type="SUPFAM" id="SSF46785">
    <property type="entry name" value="Winged helix' DNA-binding domain"/>
    <property type="match status" value="1"/>
</dbReference>
<name>A0ABT2QA75_9EURY</name>
<dbReference type="InterPro" id="IPR036390">
    <property type="entry name" value="WH_DNA-bd_sf"/>
</dbReference>
<reference evidence="2 3" key="1">
    <citation type="submission" date="2022-09" db="EMBL/GenBank/DDBJ databases">
        <title>Enrichment on poylsaccharides allowed isolation of novel metabolic and taxonomic groups of Haloarchaea.</title>
        <authorList>
            <person name="Sorokin D.Y."/>
            <person name="Elcheninov A.G."/>
            <person name="Khizhniak T.V."/>
            <person name="Kolganova T.V."/>
            <person name="Kublanov I.V."/>
        </authorList>
    </citation>
    <scope>NUCLEOTIDE SEQUENCE [LARGE SCALE GENOMIC DNA]</scope>
    <source>
        <strain evidence="2 3">AArc-m2/3/4</strain>
    </source>
</reference>
<gene>
    <name evidence="2" type="ORF">OB955_03495</name>
</gene>
<evidence type="ECO:0000313" key="3">
    <source>
        <dbReference type="Proteomes" id="UP001320972"/>
    </source>
</evidence>
<dbReference type="RefSeq" id="WP_338006960.1">
    <property type="nucleotide sequence ID" value="NZ_JAOPKB010000001.1"/>
</dbReference>
<keyword evidence="1" id="KW-0812">Transmembrane</keyword>
<feature type="transmembrane region" description="Helical" evidence="1">
    <location>
        <begin position="92"/>
        <end position="110"/>
    </location>
</feature>
<sequence>MTESGGLERLRRYEVPALVLVCVAAVVLYSGTTGTLSSVAAVFVAAAVPMLVRRVFESVDLSVAVRRAAFGVAVALGAAIAVVTIFPARGWLVPVAVAVGGWIVLDAVYASRVSERDGYPETGGEFAGPALTRAAHSRSVLDALESAPQPLTAAQLRERTGLAAAELETTLELLRDNGTVERIGTGYAVDERERRTATVVRDIVARVCGRILRPFRVFGPSR</sequence>
<organism evidence="2 3">
    <name type="scientific">Natronoglomus mannanivorans</name>
    <dbReference type="NCBI Taxonomy" id="2979990"/>
    <lineage>
        <taxon>Archaea</taxon>
        <taxon>Methanobacteriati</taxon>
        <taxon>Methanobacteriota</taxon>
        <taxon>Stenosarchaea group</taxon>
        <taxon>Halobacteria</taxon>
        <taxon>Halobacteriales</taxon>
        <taxon>Natrialbaceae</taxon>
        <taxon>Natronoglomus</taxon>
    </lineage>
</organism>
<dbReference type="EMBL" id="JAOPKB010000001">
    <property type="protein sequence ID" value="MCU4971802.1"/>
    <property type="molecule type" value="Genomic_DNA"/>
</dbReference>
<keyword evidence="3" id="KW-1185">Reference proteome</keyword>
<evidence type="ECO:0008006" key="4">
    <source>
        <dbReference type="Google" id="ProtNLM"/>
    </source>
</evidence>
<evidence type="ECO:0000313" key="2">
    <source>
        <dbReference type="EMBL" id="MCU4971802.1"/>
    </source>
</evidence>
<evidence type="ECO:0000256" key="1">
    <source>
        <dbReference type="SAM" id="Phobius"/>
    </source>
</evidence>
<dbReference type="Proteomes" id="UP001320972">
    <property type="component" value="Unassembled WGS sequence"/>
</dbReference>
<proteinExistence type="predicted"/>
<protein>
    <recommendedName>
        <fullName evidence="4">HTH iclR-type domain-containing protein</fullName>
    </recommendedName>
</protein>
<keyword evidence="1" id="KW-0472">Membrane</keyword>
<feature type="transmembrane region" description="Helical" evidence="1">
    <location>
        <begin position="36"/>
        <end position="56"/>
    </location>
</feature>
<accession>A0ABT2QA75</accession>
<keyword evidence="1" id="KW-1133">Transmembrane helix</keyword>
<comment type="caution">
    <text evidence="2">The sequence shown here is derived from an EMBL/GenBank/DDBJ whole genome shotgun (WGS) entry which is preliminary data.</text>
</comment>
<feature type="transmembrane region" description="Helical" evidence="1">
    <location>
        <begin position="68"/>
        <end position="86"/>
    </location>
</feature>
<feature type="transmembrane region" description="Helical" evidence="1">
    <location>
        <begin position="12"/>
        <end position="30"/>
    </location>
</feature>